<dbReference type="Proteomes" id="UP000235739">
    <property type="component" value="Unassembled WGS sequence"/>
</dbReference>
<evidence type="ECO:0000256" key="2">
    <source>
        <dbReference type="ARBA" id="ARBA00022679"/>
    </source>
</evidence>
<keyword evidence="2" id="KW-0808">Transferase</keyword>
<dbReference type="SUPFAM" id="SSF53756">
    <property type="entry name" value="UDP-Glycosyltransferase/glycogen phosphorylase"/>
    <property type="match status" value="1"/>
</dbReference>
<evidence type="ECO:0000259" key="3">
    <source>
        <dbReference type="Pfam" id="PF13439"/>
    </source>
</evidence>
<dbReference type="InterPro" id="IPR028098">
    <property type="entry name" value="Glyco_trans_4-like_N"/>
</dbReference>
<comment type="caution">
    <text evidence="4">The sequence shown here is derived from an EMBL/GenBank/DDBJ whole genome shotgun (WGS) entry which is preliminary data.</text>
</comment>
<keyword evidence="1" id="KW-0328">Glycosyltransferase</keyword>
<dbReference type="Gene3D" id="3.40.50.2000">
    <property type="entry name" value="Glycogen Phosphorylase B"/>
    <property type="match status" value="2"/>
</dbReference>
<dbReference type="EMBL" id="PNQX01000001">
    <property type="protein sequence ID" value="PMQ21180.1"/>
    <property type="molecule type" value="Genomic_DNA"/>
</dbReference>
<protein>
    <recommendedName>
        <fullName evidence="3">Glycosyltransferase subfamily 4-like N-terminal domain-containing protein</fullName>
    </recommendedName>
</protein>
<dbReference type="Pfam" id="PF13439">
    <property type="entry name" value="Glyco_transf_4"/>
    <property type="match status" value="1"/>
</dbReference>
<feature type="domain" description="Glycosyltransferase subfamily 4-like N-terminal" evidence="3">
    <location>
        <begin position="17"/>
        <end position="158"/>
    </location>
</feature>
<evidence type="ECO:0000256" key="1">
    <source>
        <dbReference type="ARBA" id="ARBA00022676"/>
    </source>
</evidence>
<organism evidence="4 5">
    <name type="scientific">Glutamicibacter arilaitensis</name>
    <dbReference type="NCBI Taxonomy" id="256701"/>
    <lineage>
        <taxon>Bacteria</taxon>
        <taxon>Bacillati</taxon>
        <taxon>Actinomycetota</taxon>
        <taxon>Actinomycetes</taxon>
        <taxon>Micrococcales</taxon>
        <taxon>Micrococcaceae</taxon>
        <taxon>Glutamicibacter</taxon>
    </lineage>
</organism>
<accession>A0A2N7S4V9</accession>
<reference evidence="4 5" key="1">
    <citation type="journal article" date="2017" name="Elife">
        <title>Extensive horizontal gene transfer in cheese-associated bacteria.</title>
        <authorList>
            <person name="Bonham K.S."/>
            <person name="Wolfe B.E."/>
            <person name="Dutton R.J."/>
        </authorList>
    </citation>
    <scope>NUCLEOTIDE SEQUENCE [LARGE SCALE GENOMIC DNA]</scope>
    <source>
        <strain evidence="4 5">JB182</strain>
    </source>
</reference>
<dbReference type="AlphaFoldDB" id="A0A2N7S4V9"/>
<dbReference type="RefSeq" id="WP_102597815.1">
    <property type="nucleotide sequence ID" value="NZ_PNQX01000001.1"/>
</dbReference>
<dbReference type="PANTHER" id="PTHR12526">
    <property type="entry name" value="GLYCOSYLTRANSFERASE"/>
    <property type="match status" value="1"/>
</dbReference>
<name>A0A2N7S4V9_9MICC</name>
<evidence type="ECO:0000313" key="5">
    <source>
        <dbReference type="Proteomes" id="UP000235739"/>
    </source>
</evidence>
<proteinExistence type="predicted"/>
<sequence length="356" mass="38288">MTAKSILVTVFAKAAWGGLHENVLDESLSLLRAGFRVTVACSESRLAKRLRLIGCRVVAVNWDNPDESFASVMKLGPYSIVHSHPFLSRELGIRVAKASGIPIFVTMHGNYLDHANSWAGQVDHIVCVSEAHRDQLLTKVPGLSPWNVSVISNGISDDKFQSRLVPLQEKLQAGEVEIVVASRLDGDKGPIIEAVLDIVNEVGTNLPALQTKITVVGEGAASGKFRDQFASSGADVDFLGWRVSERIGPLLRRAALSIAPGRAAAQSLAVGTPTVAVGSQGLAGLQTGVNLQKGWWSNFGGYPVPAEPNGDEVTRILADPDRYAKTQVEGREFLRSRARQSLVDRKLLSTISAILE</sequence>
<gene>
    <name evidence="4" type="ORF">CIK84_06325</name>
</gene>
<dbReference type="GO" id="GO:0016757">
    <property type="term" value="F:glycosyltransferase activity"/>
    <property type="evidence" value="ECO:0007669"/>
    <property type="project" value="UniProtKB-KW"/>
</dbReference>
<dbReference type="CDD" id="cd03801">
    <property type="entry name" value="GT4_PimA-like"/>
    <property type="match status" value="1"/>
</dbReference>
<evidence type="ECO:0000313" key="4">
    <source>
        <dbReference type="EMBL" id="PMQ21180.1"/>
    </source>
</evidence>